<dbReference type="FunFam" id="3.80.10.10:FF:000277">
    <property type="entry name" value="Leucine-rich repeat family protein"/>
    <property type="match status" value="1"/>
</dbReference>
<dbReference type="Proteomes" id="UP000467840">
    <property type="component" value="Chromosome 14"/>
</dbReference>
<dbReference type="GO" id="GO:0031146">
    <property type="term" value="P:SCF-dependent proteasomal ubiquitin-dependent protein catabolic process"/>
    <property type="evidence" value="ECO:0007669"/>
    <property type="project" value="TreeGrafter"/>
</dbReference>
<keyword evidence="1" id="KW-0472">Membrane</keyword>
<keyword evidence="1" id="KW-1133">Transmembrane helix</keyword>
<dbReference type="SUPFAM" id="SSF52047">
    <property type="entry name" value="RNI-like"/>
    <property type="match status" value="2"/>
</dbReference>
<evidence type="ECO:0000313" key="2">
    <source>
        <dbReference type="EMBL" id="KAF2310565.1"/>
    </source>
</evidence>
<dbReference type="InterPro" id="IPR006553">
    <property type="entry name" value="Leu-rich_rpt_Cys-con_subtyp"/>
</dbReference>
<dbReference type="InterPro" id="IPR001611">
    <property type="entry name" value="Leu-rich_rpt"/>
</dbReference>
<keyword evidence="1" id="KW-0812">Transmembrane</keyword>
<dbReference type="AlphaFoldDB" id="A0A6A6MDK2"/>
<dbReference type="Gene3D" id="3.80.10.10">
    <property type="entry name" value="Ribonuclease Inhibitor"/>
    <property type="match status" value="5"/>
</dbReference>
<dbReference type="GO" id="GO:0019005">
    <property type="term" value="C:SCF ubiquitin ligase complex"/>
    <property type="evidence" value="ECO:0007669"/>
    <property type="project" value="TreeGrafter"/>
</dbReference>
<gene>
    <name evidence="2" type="ORF">GH714_014512</name>
</gene>
<keyword evidence="3" id="KW-1185">Reference proteome</keyword>
<proteinExistence type="predicted"/>
<dbReference type="FunFam" id="3.80.10.10:FF:000678">
    <property type="entry name" value="Predicted protein"/>
    <property type="match status" value="1"/>
</dbReference>
<accession>A0A6A6MDK2</accession>
<evidence type="ECO:0008006" key="4">
    <source>
        <dbReference type="Google" id="ProtNLM"/>
    </source>
</evidence>
<dbReference type="Pfam" id="PF13855">
    <property type="entry name" value="LRR_8"/>
    <property type="match status" value="3"/>
</dbReference>
<feature type="transmembrane region" description="Helical" evidence="1">
    <location>
        <begin position="229"/>
        <end position="248"/>
    </location>
</feature>
<organism evidence="2 3">
    <name type="scientific">Hevea brasiliensis</name>
    <name type="common">Para rubber tree</name>
    <name type="synonym">Siphonia brasiliensis</name>
    <dbReference type="NCBI Taxonomy" id="3981"/>
    <lineage>
        <taxon>Eukaryota</taxon>
        <taxon>Viridiplantae</taxon>
        <taxon>Streptophyta</taxon>
        <taxon>Embryophyta</taxon>
        <taxon>Tracheophyta</taxon>
        <taxon>Spermatophyta</taxon>
        <taxon>Magnoliopsida</taxon>
        <taxon>eudicotyledons</taxon>
        <taxon>Gunneridae</taxon>
        <taxon>Pentapetalae</taxon>
        <taxon>rosids</taxon>
        <taxon>fabids</taxon>
        <taxon>Malpighiales</taxon>
        <taxon>Euphorbiaceae</taxon>
        <taxon>Crotonoideae</taxon>
        <taxon>Micrandreae</taxon>
        <taxon>Hevea</taxon>
    </lineage>
</organism>
<protein>
    <recommendedName>
        <fullName evidence="4">COI1 F-box domain-containing protein</fullName>
    </recommendedName>
</protein>
<dbReference type="FunFam" id="3.80.10.10:FF:000378">
    <property type="entry name" value="Leucine-rich repeat family protein"/>
    <property type="match status" value="1"/>
</dbReference>
<dbReference type="PANTHER" id="PTHR13318:SF156">
    <property type="entry name" value="F-BOX_LRR-LIKE PROTEIN"/>
    <property type="match status" value="1"/>
</dbReference>
<dbReference type="EMBL" id="JAAGAX010000006">
    <property type="protein sequence ID" value="KAF2310565.1"/>
    <property type="molecule type" value="Genomic_DNA"/>
</dbReference>
<dbReference type="PANTHER" id="PTHR13318">
    <property type="entry name" value="PARTNER OF PAIRED, ISOFORM B-RELATED"/>
    <property type="match status" value="1"/>
</dbReference>
<reference evidence="2 3" key="1">
    <citation type="journal article" date="2020" name="Mol. Plant">
        <title>The Chromosome-Based Rubber Tree Genome Provides New Insights into Spurge Genome Evolution and Rubber Biosynthesis.</title>
        <authorList>
            <person name="Liu J."/>
            <person name="Shi C."/>
            <person name="Shi C.C."/>
            <person name="Li W."/>
            <person name="Zhang Q.J."/>
            <person name="Zhang Y."/>
            <person name="Li K."/>
            <person name="Lu H.F."/>
            <person name="Shi C."/>
            <person name="Zhu S.T."/>
            <person name="Xiao Z.Y."/>
            <person name="Nan H."/>
            <person name="Yue Y."/>
            <person name="Zhu X.G."/>
            <person name="Wu Y."/>
            <person name="Hong X.N."/>
            <person name="Fan G.Y."/>
            <person name="Tong Y."/>
            <person name="Zhang D."/>
            <person name="Mao C.L."/>
            <person name="Liu Y.L."/>
            <person name="Hao S.J."/>
            <person name="Liu W.Q."/>
            <person name="Lv M.Q."/>
            <person name="Zhang H.B."/>
            <person name="Liu Y."/>
            <person name="Hu-Tang G.R."/>
            <person name="Wang J.P."/>
            <person name="Wang J.H."/>
            <person name="Sun Y.H."/>
            <person name="Ni S.B."/>
            <person name="Chen W.B."/>
            <person name="Zhang X.C."/>
            <person name="Jiao Y.N."/>
            <person name="Eichler E.E."/>
            <person name="Li G.H."/>
            <person name="Liu X."/>
            <person name="Gao L.Z."/>
        </authorList>
    </citation>
    <scope>NUCLEOTIDE SEQUENCE [LARGE SCALE GENOMIC DNA]</scope>
    <source>
        <strain evidence="3">cv. GT1</strain>
        <tissue evidence="2">Leaf</tissue>
    </source>
</reference>
<comment type="caution">
    <text evidence="2">The sequence shown here is derived from an EMBL/GenBank/DDBJ whole genome shotgun (WGS) entry which is preliminary data.</text>
</comment>
<dbReference type="Pfam" id="PF13516">
    <property type="entry name" value="LRR_6"/>
    <property type="match status" value="3"/>
</dbReference>
<sequence length="596" mass="64733">MGGICSRKREQQVIEDGVRSGVCGRYSKSGSSKWLGASLPRQVADFQPGGSCPTLMDLCIHKIREDIEKYGSFSMLPRDISQQIFNDLVFSHFLTDASFEAFRDCALQDVLLGEYPGVKDSWMKVVSSQGTSLLSVDLSDSDVTDTGLGLLKDCSNLQAMILNHCDHISERGLKHVSGLTNLTSLSFKKCNAVTAEGMRAFSSLVNLEKLDLEGVPGFMVDLFILKASICFKLVFIALTFFFAPPGLMKLESLNIRCCKCITDLDMKALSGLTSLKELQVSNSNITDLGVSYLRGLQKLIMLNLEGCNVTTRCLDSISALVALAYLNLNRCGLSDDGWDKFSGLKNLKVLSLGFNNITDACLVHLKGLTNLESLNLDSCQIGDEGLANLTDLPLKSLELSDTDVGSNGLRHLSGLTHLEDLNLSFTLVTDSGLKKLSELTSLRSLNLDARQITDAGLAALTKLTGLIHLDLFGARISDAGTNSLLYFKNLQCLEICGGGLTDAGVKNIKDLAHLTVLNLSQNCSLTDKTLELISGLAELVSLNVSNSLITNEGLRYLKPLKNLRSLSLESCKVTASEIKKLQLTALPNLVSFRPEH</sequence>
<name>A0A6A6MDK2_HEVBR</name>
<evidence type="ECO:0000256" key="1">
    <source>
        <dbReference type="SAM" id="Phobius"/>
    </source>
</evidence>
<evidence type="ECO:0000313" key="3">
    <source>
        <dbReference type="Proteomes" id="UP000467840"/>
    </source>
</evidence>
<dbReference type="InterPro" id="IPR032675">
    <property type="entry name" value="LRR_dom_sf"/>
</dbReference>
<dbReference type="SMART" id="SM00367">
    <property type="entry name" value="LRR_CC"/>
    <property type="match status" value="7"/>
</dbReference>